<accession>A0A2T4ZIF8</accession>
<evidence type="ECO:0000313" key="2">
    <source>
        <dbReference type="EMBL" id="PTM61763.1"/>
    </source>
</evidence>
<evidence type="ECO:0000256" key="1">
    <source>
        <dbReference type="SAM" id="Phobius"/>
    </source>
</evidence>
<keyword evidence="1" id="KW-1133">Transmembrane helix</keyword>
<reference evidence="2 3" key="1">
    <citation type="submission" date="2018-04" db="EMBL/GenBank/DDBJ databases">
        <title>Genomic Encyclopedia of Archaeal and Bacterial Type Strains, Phase II (KMG-II): from individual species to whole genera.</title>
        <authorList>
            <person name="Goeker M."/>
        </authorList>
    </citation>
    <scope>NUCLEOTIDE SEQUENCE [LARGE SCALE GENOMIC DNA]</scope>
    <source>
        <strain evidence="2 3">DSM 25521</strain>
    </source>
</reference>
<gene>
    <name evidence="2" type="ORF">C8P69_101434</name>
</gene>
<protein>
    <submittedName>
        <fullName evidence="2">Uncharacterized protein</fullName>
    </submittedName>
</protein>
<proteinExistence type="predicted"/>
<evidence type="ECO:0000313" key="3">
    <source>
        <dbReference type="Proteomes" id="UP000241808"/>
    </source>
</evidence>
<dbReference type="AlphaFoldDB" id="A0A2T4ZIF8"/>
<feature type="transmembrane region" description="Helical" evidence="1">
    <location>
        <begin position="61"/>
        <end position="80"/>
    </location>
</feature>
<feature type="transmembrane region" description="Helical" evidence="1">
    <location>
        <begin position="16"/>
        <end position="49"/>
    </location>
</feature>
<keyword evidence="1" id="KW-0812">Transmembrane</keyword>
<keyword evidence="1" id="KW-0472">Membrane</keyword>
<comment type="caution">
    <text evidence="2">The sequence shown here is derived from an EMBL/GenBank/DDBJ whole genome shotgun (WGS) entry which is preliminary data.</text>
</comment>
<dbReference type="Proteomes" id="UP000241808">
    <property type="component" value="Unassembled WGS sequence"/>
</dbReference>
<dbReference type="EMBL" id="PZZL01000001">
    <property type="protein sequence ID" value="PTM61763.1"/>
    <property type="molecule type" value="Genomic_DNA"/>
</dbReference>
<name>A0A2T4ZIF8_9HYPH</name>
<sequence length="207" mass="21355">MAGSASPSDVTAGVALGLLTGFIVALASQGAVGAVVTGLVALLAAFFGLAKDIRIVDTSPVRIIAFSAAALVALAVGLLVRTHDMLSPSPRTVIEKLENGLFTRKDERSWEMSRDIYLFQQFGLVPPGRTAAAAPRLSPSSSLLFAGPSLEQCDRTNPAAVEGATALRSLFAAEGGGFKDLADSVASLADDAQVRILSAARRVACSR</sequence>
<keyword evidence="3" id="KW-1185">Reference proteome</keyword>
<organism evidence="2 3">
    <name type="scientific">Phreatobacter oligotrophus</name>
    <dbReference type="NCBI Taxonomy" id="1122261"/>
    <lineage>
        <taxon>Bacteria</taxon>
        <taxon>Pseudomonadati</taxon>
        <taxon>Pseudomonadota</taxon>
        <taxon>Alphaproteobacteria</taxon>
        <taxon>Hyphomicrobiales</taxon>
        <taxon>Phreatobacteraceae</taxon>
        <taxon>Phreatobacter</taxon>
    </lineage>
</organism>